<evidence type="ECO:0000313" key="2">
    <source>
        <dbReference type="EMBL" id="KYD12979.1"/>
    </source>
</evidence>
<dbReference type="AlphaFoldDB" id="A0A150LLU4"/>
<keyword evidence="1" id="KW-0812">Transmembrane</keyword>
<organism evidence="2 3">
    <name type="scientific">Caldibacillus debilis</name>
    <dbReference type="NCBI Taxonomy" id="301148"/>
    <lineage>
        <taxon>Bacteria</taxon>
        <taxon>Bacillati</taxon>
        <taxon>Bacillota</taxon>
        <taxon>Bacilli</taxon>
        <taxon>Bacillales</taxon>
        <taxon>Bacillaceae</taxon>
        <taxon>Caldibacillus</taxon>
    </lineage>
</organism>
<evidence type="ECO:0000256" key="1">
    <source>
        <dbReference type="SAM" id="Phobius"/>
    </source>
</evidence>
<gene>
    <name evidence="2" type="ORF">B4135_0665</name>
</gene>
<keyword evidence="1" id="KW-0472">Membrane</keyword>
<feature type="transmembrane region" description="Helical" evidence="1">
    <location>
        <begin position="6"/>
        <end position="29"/>
    </location>
</feature>
<dbReference type="Proteomes" id="UP000075683">
    <property type="component" value="Unassembled WGS sequence"/>
</dbReference>
<comment type="caution">
    <text evidence="2">The sequence shown here is derived from an EMBL/GenBank/DDBJ whole genome shotgun (WGS) entry which is preliminary data.</text>
</comment>
<name>A0A150LLU4_9BACI</name>
<proteinExistence type="predicted"/>
<evidence type="ECO:0000313" key="3">
    <source>
        <dbReference type="Proteomes" id="UP000075683"/>
    </source>
</evidence>
<keyword evidence="1" id="KW-1133">Transmembrane helix</keyword>
<reference evidence="2 3" key="1">
    <citation type="submission" date="2016-01" db="EMBL/GenBank/DDBJ databases">
        <title>Draft Genome Sequences of Seven Thermophilic Sporeformers Isolated from Foods.</title>
        <authorList>
            <person name="Berendsen E.M."/>
            <person name="Wells-Bennik M.H."/>
            <person name="Krawcyk A.O."/>
            <person name="De Jong A."/>
            <person name="Holsappel S."/>
            <person name="Eijlander R.T."/>
            <person name="Kuipers O.P."/>
        </authorList>
    </citation>
    <scope>NUCLEOTIDE SEQUENCE [LARGE SCALE GENOMIC DNA]</scope>
    <source>
        <strain evidence="2 3">B4135</strain>
    </source>
</reference>
<dbReference type="EMBL" id="LQYT01000088">
    <property type="protein sequence ID" value="KYD12979.1"/>
    <property type="molecule type" value="Genomic_DNA"/>
</dbReference>
<sequence length="41" mass="4669">MTGACSGIQFFQIVIILEAKFTCIILRALRKVLILFSKLIR</sequence>
<accession>A0A150LLU4</accession>
<protein>
    <submittedName>
        <fullName evidence="2">Uncharacterized protein</fullName>
    </submittedName>
</protein>